<accession>A0A6A6BDB3</accession>
<keyword evidence="2" id="KW-1185">Reference proteome</keyword>
<sequence>MLISPRPSWAPVVFKNLRLLSTSATMARDYNAAVSALNTLQSNFSIVDAIRKSGRGMNQNAIPEMIEWSRKAGYEVYGSPSAPVLWTLTGHAR</sequence>
<name>A0A6A6BDB3_9PEZI</name>
<gene>
    <name evidence="1" type="ORF">K452DRAFT_287390</name>
</gene>
<dbReference type="RefSeq" id="XP_033397884.1">
    <property type="nucleotide sequence ID" value="XM_033540466.1"/>
</dbReference>
<dbReference type="Proteomes" id="UP000799438">
    <property type="component" value="Unassembled WGS sequence"/>
</dbReference>
<reference evidence="1" key="1">
    <citation type="journal article" date="2020" name="Stud. Mycol.">
        <title>101 Dothideomycetes genomes: a test case for predicting lifestyles and emergence of pathogens.</title>
        <authorList>
            <person name="Haridas S."/>
            <person name="Albert R."/>
            <person name="Binder M."/>
            <person name="Bloem J."/>
            <person name="Labutti K."/>
            <person name="Salamov A."/>
            <person name="Andreopoulos B."/>
            <person name="Baker S."/>
            <person name="Barry K."/>
            <person name="Bills G."/>
            <person name="Bluhm B."/>
            <person name="Cannon C."/>
            <person name="Castanera R."/>
            <person name="Culley D."/>
            <person name="Daum C."/>
            <person name="Ezra D."/>
            <person name="Gonzalez J."/>
            <person name="Henrissat B."/>
            <person name="Kuo A."/>
            <person name="Liang C."/>
            <person name="Lipzen A."/>
            <person name="Lutzoni F."/>
            <person name="Magnuson J."/>
            <person name="Mondo S."/>
            <person name="Nolan M."/>
            <person name="Ohm R."/>
            <person name="Pangilinan J."/>
            <person name="Park H.-J."/>
            <person name="Ramirez L."/>
            <person name="Alfaro M."/>
            <person name="Sun H."/>
            <person name="Tritt A."/>
            <person name="Yoshinaga Y."/>
            <person name="Zwiers L.-H."/>
            <person name="Turgeon B."/>
            <person name="Goodwin S."/>
            <person name="Spatafora J."/>
            <person name="Crous P."/>
            <person name="Grigoriev I."/>
        </authorList>
    </citation>
    <scope>NUCLEOTIDE SEQUENCE</scope>
    <source>
        <strain evidence="1">CBS 121167</strain>
    </source>
</reference>
<organism evidence="1 2">
    <name type="scientific">Aplosporella prunicola CBS 121167</name>
    <dbReference type="NCBI Taxonomy" id="1176127"/>
    <lineage>
        <taxon>Eukaryota</taxon>
        <taxon>Fungi</taxon>
        <taxon>Dikarya</taxon>
        <taxon>Ascomycota</taxon>
        <taxon>Pezizomycotina</taxon>
        <taxon>Dothideomycetes</taxon>
        <taxon>Dothideomycetes incertae sedis</taxon>
        <taxon>Botryosphaeriales</taxon>
        <taxon>Aplosporellaceae</taxon>
        <taxon>Aplosporella</taxon>
    </lineage>
</organism>
<dbReference type="GeneID" id="54297962"/>
<protein>
    <submittedName>
        <fullName evidence="1">Uncharacterized protein</fullName>
    </submittedName>
</protein>
<proteinExistence type="predicted"/>
<dbReference type="OrthoDB" id="5212574at2759"/>
<dbReference type="EMBL" id="ML995485">
    <property type="protein sequence ID" value="KAF2142172.1"/>
    <property type="molecule type" value="Genomic_DNA"/>
</dbReference>
<dbReference type="AlphaFoldDB" id="A0A6A6BDB3"/>
<evidence type="ECO:0000313" key="1">
    <source>
        <dbReference type="EMBL" id="KAF2142172.1"/>
    </source>
</evidence>
<evidence type="ECO:0000313" key="2">
    <source>
        <dbReference type="Proteomes" id="UP000799438"/>
    </source>
</evidence>